<evidence type="ECO:0000313" key="2">
    <source>
        <dbReference type="Proteomes" id="UP000095401"/>
    </source>
</evidence>
<dbReference type="Proteomes" id="UP000095401">
    <property type="component" value="Chromosome"/>
</dbReference>
<sequence>MTDFDSVIDAWGTDHFETEIKHALTQMGPEALPLQQGLRATSYALDAPIETTLLKTERRGDKIRVKAGVFYTGIVAGCSCADDPTPIEPQNEYCEILLELDVVTLASRISLLG</sequence>
<dbReference type="AlphaFoldDB" id="A0A1D8IL86"/>
<accession>A0A1D8IL86</accession>
<name>A0A1D8IL86_9GAMM</name>
<keyword evidence="2" id="KW-1185">Reference proteome</keyword>
<dbReference type="EMBL" id="CP017415">
    <property type="protein sequence ID" value="AOU97239.1"/>
    <property type="molecule type" value="Genomic_DNA"/>
</dbReference>
<dbReference type="KEGG" id="aprs:BI364_03815"/>
<proteinExistence type="predicted"/>
<gene>
    <name evidence="1" type="ORF">BI364_03815</name>
</gene>
<reference evidence="2" key="1">
    <citation type="submission" date="2016-09" db="EMBL/GenBank/DDBJ databases">
        <title>Acidihalobacter prosperus F5.</title>
        <authorList>
            <person name="Khaleque H.N."/>
            <person name="Ramsay J.P."/>
            <person name="Kaksonen A.H."/>
            <person name="Boxall N.J."/>
            <person name="Watkin E.L.J."/>
        </authorList>
    </citation>
    <scope>NUCLEOTIDE SEQUENCE [LARGE SCALE GENOMIC DNA]</scope>
    <source>
        <strain evidence="2">F5</strain>
    </source>
</reference>
<evidence type="ECO:0000313" key="1">
    <source>
        <dbReference type="EMBL" id="AOU97239.1"/>
    </source>
</evidence>
<dbReference type="RefSeq" id="WP_070077627.1">
    <property type="nucleotide sequence ID" value="NZ_CP017415.1"/>
</dbReference>
<protein>
    <submittedName>
        <fullName evidence="1">Uncharacterized protein</fullName>
    </submittedName>
</protein>
<organism evidence="1 2">
    <name type="scientific">Acidihalobacter yilgarnensis</name>
    <dbReference type="NCBI Taxonomy" id="2819280"/>
    <lineage>
        <taxon>Bacteria</taxon>
        <taxon>Pseudomonadati</taxon>
        <taxon>Pseudomonadota</taxon>
        <taxon>Gammaproteobacteria</taxon>
        <taxon>Chromatiales</taxon>
        <taxon>Ectothiorhodospiraceae</taxon>
        <taxon>Acidihalobacter</taxon>
    </lineage>
</organism>